<name>A0A511V9D2_9BACL</name>
<dbReference type="EMBL" id="BJXX01000138">
    <property type="protein sequence ID" value="GEN35554.1"/>
    <property type="molecule type" value="Genomic_DNA"/>
</dbReference>
<accession>A0A511V9D2</accession>
<sequence>MLPLAGVTVVSVEQAIAAPFATRQLADLGARVIKVERPQVGDFAREYDTTVKGLSSHFVWTNRSKESIELDLKAEEGKQILMDLLAKADVFVQNLAPGAVERLGFGPGELRKRFPQLIVCGISGYGTDGPYRDKKAYDLLIQCESGVVSLTGTEENPSKVGISIADIAAGMYAYSGILAALIQREKTGQGTVLEVSMLEAMGEWMGYPLYYTYYGGEEPKRTGSRHATIYPYGPFPAKDGKTVFFGIQNEREWMRFCEVLLEQPSLAFDPRFNLNHKRVRHLKQLEKIINQKLQTLTADEIEARLDIAKIANARMNTMQEFAEHPQLKARNRWREVQTEVGPIRALLPPITMEGFEPVMAPVPRVGEHNQSILSEIGRDKNVVGNGK</sequence>
<keyword evidence="1 2" id="KW-0808">Transferase</keyword>
<dbReference type="SUPFAM" id="SSF89796">
    <property type="entry name" value="CoA-transferase family III (CaiB/BaiF)"/>
    <property type="match status" value="1"/>
</dbReference>
<evidence type="ECO:0000313" key="3">
    <source>
        <dbReference type="Proteomes" id="UP000321157"/>
    </source>
</evidence>
<dbReference type="InterPro" id="IPR044855">
    <property type="entry name" value="CoA-Trfase_III_dom3_sf"/>
</dbReference>
<reference evidence="2 3" key="1">
    <citation type="submission" date="2019-07" db="EMBL/GenBank/DDBJ databases">
        <title>Whole genome shotgun sequence of Aneurinibacillus danicus NBRC 102444.</title>
        <authorList>
            <person name="Hosoyama A."/>
            <person name="Uohara A."/>
            <person name="Ohji S."/>
            <person name="Ichikawa N."/>
        </authorList>
    </citation>
    <scope>NUCLEOTIDE SEQUENCE [LARGE SCALE GENOMIC DNA]</scope>
    <source>
        <strain evidence="2 3">NBRC 102444</strain>
    </source>
</reference>
<keyword evidence="3" id="KW-1185">Reference proteome</keyword>
<dbReference type="Pfam" id="PF02515">
    <property type="entry name" value="CoA_transf_3"/>
    <property type="match status" value="1"/>
</dbReference>
<protein>
    <submittedName>
        <fullName evidence="2">CoA transferase</fullName>
    </submittedName>
</protein>
<proteinExistence type="predicted"/>
<dbReference type="GO" id="GO:0008410">
    <property type="term" value="F:CoA-transferase activity"/>
    <property type="evidence" value="ECO:0007669"/>
    <property type="project" value="TreeGrafter"/>
</dbReference>
<dbReference type="PANTHER" id="PTHR48207:SF3">
    <property type="entry name" value="SUCCINATE--HYDROXYMETHYLGLUTARATE COA-TRANSFERASE"/>
    <property type="match status" value="1"/>
</dbReference>
<comment type="caution">
    <text evidence="2">The sequence shown here is derived from an EMBL/GenBank/DDBJ whole genome shotgun (WGS) entry which is preliminary data.</text>
</comment>
<evidence type="ECO:0000256" key="1">
    <source>
        <dbReference type="ARBA" id="ARBA00022679"/>
    </source>
</evidence>
<dbReference type="RefSeq" id="WP_146811081.1">
    <property type="nucleotide sequence ID" value="NZ_BJXX01000138.1"/>
</dbReference>
<gene>
    <name evidence="2" type="ORF">ADA01nite_30140</name>
</gene>
<dbReference type="Proteomes" id="UP000321157">
    <property type="component" value="Unassembled WGS sequence"/>
</dbReference>
<dbReference type="PANTHER" id="PTHR48207">
    <property type="entry name" value="SUCCINATE--HYDROXYMETHYLGLUTARATE COA-TRANSFERASE"/>
    <property type="match status" value="1"/>
</dbReference>
<dbReference type="InterPro" id="IPR003673">
    <property type="entry name" value="CoA-Trfase_fam_III"/>
</dbReference>
<organism evidence="2 3">
    <name type="scientific">Aneurinibacillus danicus</name>
    <dbReference type="NCBI Taxonomy" id="267746"/>
    <lineage>
        <taxon>Bacteria</taxon>
        <taxon>Bacillati</taxon>
        <taxon>Bacillota</taxon>
        <taxon>Bacilli</taxon>
        <taxon>Bacillales</taxon>
        <taxon>Paenibacillaceae</taxon>
        <taxon>Aneurinibacillus group</taxon>
        <taxon>Aneurinibacillus</taxon>
    </lineage>
</organism>
<dbReference type="Gene3D" id="3.30.1540.10">
    <property type="entry name" value="formyl-coa transferase, domain 3"/>
    <property type="match status" value="1"/>
</dbReference>
<dbReference type="InterPro" id="IPR050483">
    <property type="entry name" value="CoA-transferase_III_domain"/>
</dbReference>
<evidence type="ECO:0000313" key="2">
    <source>
        <dbReference type="EMBL" id="GEN35554.1"/>
    </source>
</evidence>
<dbReference type="AlphaFoldDB" id="A0A511V9D2"/>
<dbReference type="InterPro" id="IPR023606">
    <property type="entry name" value="CoA-Trfase_III_dom_1_sf"/>
</dbReference>
<dbReference type="OrthoDB" id="9797653at2"/>
<dbReference type="Gene3D" id="3.40.50.10540">
    <property type="entry name" value="Crotonobetainyl-coa:carnitine coa-transferase, domain 1"/>
    <property type="match status" value="1"/>
</dbReference>